<proteinExistence type="predicted"/>
<protein>
    <submittedName>
        <fullName evidence="3">DUF4097 family beta strand repeat protein</fullName>
    </submittedName>
</protein>
<sequence length="267" mass="28417">MLTTGAFAQTKAGQPTTNAPQNNARDVKTHKVKLGSGKDKQVQLTVYSSEVEIIGYNGDDVIIETSDYLPASSERAKGLKPLYNQIEDNTGLGLAVEKKNDVVSITKASRTAASYTIKVPKNASILFKEADWTGGDLKITDVDGEIEARLNNSDATLTNVSGPVVANTTAGTIKVIFSALDQSKPFALTAVAGDIDLTFPANSKANFKLESMQGEIYTDFDMDVKHEGKSELPLIGGGGIIDGKTNGGGVQITVKSITSDIYIRKKK</sequence>
<dbReference type="KEGG" id="nib:GU926_10890"/>
<accession>A0A6P1P4V4</accession>
<keyword evidence="4" id="KW-1185">Reference proteome</keyword>
<evidence type="ECO:0000313" key="4">
    <source>
        <dbReference type="Proteomes" id="UP000464214"/>
    </source>
</evidence>
<dbReference type="EMBL" id="CP047897">
    <property type="protein sequence ID" value="QHL89411.1"/>
    <property type="molecule type" value="Genomic_DNA"/>
</dbReference>
<evidence type="ECO:0000313" key="3">
    <source>
        <dbReference type="EMBL" id="QHL89411.1"/>
    </source>
</evidence>
<organism evidence="3 4">
    <name type="scientific">Nibribacter ruber</name>
    <dbReference type="NCBI Taxonomy" id="2698458"/>
    <lineage>
        <taxon>Bacteria</taxon>
        <taxon>Pseudomonadati</taxon>
        <taxon>Bacteroidota</taxon>
        <taxon>Cytophagia</taxon>
        <taxon>Cytophagales</taxon>
        <taxon>Hymenobacteraceae</taxon>
        <taxon>Nibribacter</taxon>
    </lineage>
</organism>
<feature type="compositionally biased region" description="Polar residues" evidence="1">
    <location>
        <begin position="1"/>
        <end position="24"/>
    </location>
</feature>
<reference evidence="3 4" key="1">
    <citation type="submission" date="2020-01" db="EMBL/GenBank/DDBJ databases">
        <authorList>
            <person name="Kim M."/>
        </authorList>
    </citation>
    <scope>NUCLEOTIDE SEQUENCE [LARGE SCALE GENOMIC DNA]</scope>
    <source>
        <strain evidence="3 4">BT10</strain>
    </source>
</reference>
<dbReference type="AlphaFoldDB" id="A0A6P1P4V4"/>
<gene>
    <name evidence="3" type="ORF">GU926_10890</name>
</gene>
<dbReference type="Pfam" id="PF13349">
    <property type="entry name" value="DUF4097"/>
    <property type="match status" value="1"/>
</dbReference>
<feature type="region of interest" description="Disordered" evidence="1">
    <location>
        <begin position="1"/>
        <end position="26"/>
    </location>
</feature>
<feature type="domain" description="DUF4097" evidence="2">
    <location>
        <begin position="134"/>
        <end position="229"/>
    </location>
</feature>
<dbReference type="Proteomes" id="UP000464214">
    <property type="component" value="Chromosome"/>
</dbReference>
<dbReference type="InterPro" id="IPR025164">
    <property type="entry name" value="Toastrack_DUF4097"/>
</dbReference>
<name>A0A6P1P4V4_9BACT</name>
<evidence type="ECO:0000256" key="1">
    <source>
        <dbReference type="SAM" id="MobiDB-lite"/>
    </source>
</evidence>
<evidence type="ECO:0000259" key="2">
    <source>
        <dbReference type="Pfam" id="PF13349"/>
    </source>
</evidence>